<accession>A0A6A5K0E5</accession>
<dbReference type="EMBL" id="ML975433">
    <property type="protein sequence ID" value="KAF1829630.1"/>
    <property type="molecule type" value="Genomic_DNA"/>
</dbReference>
<keyword evidence="1" id="KW-0732">Signal</keyword>
<dbReference type="Proteomes" id="UP000800040">
    <property type="component" value="Unassembled WGS sequence"/>
</dbReference>
<evidence type="ECO:0000313" key="3">
    <source>
        <dbReference type="Proteomes" id="UP000800040"/>
    </source>
</evidence>
<sequence length="100" mass="11593">MLCLAAFSSFLLITLPLMTPSIFALPTAALPVLFDLIPDPPSFHKQNERREILRGHEETLPQDIQVSEHLDGDRWNRMGKKRTWFQRSFGDETDERRNGK</sequence>
<dbReference type="OrthoDB" id="6428749at2759"/>
<proteinExistence type="predicted"/>
<feature type="chain" id="PRO_5025378616" evidence="1">
    <location>
        <begin position="25"/>
        <end position="100"/>
    </location>
</feature>
<keyword evidence="3" id="KW-1185">Reference proteome</keyword>
<protein>
    <submittedName>
        <fullName evidence="2">Uncharacterized protein</fullName>
    </submittedName>
</protein>
<dbReference type="AlphaFoldDB" id="A0A6A5K0E5"/>
<evidence type="ECO:0000256" key="1">
    <source>
        <dbReference type="SAM" id="SignalP"/>
    </source>
</evidence>
<reference evidence="2" key="1">
    <citation type="submission" date="2020-01" db="EMBL/GenBank/DDBJ databases">
        <authorList>
            <consortium name="DOE Joint Genome Institute"/>
            <person name="Haridas S."/>
            <person name="Albert R."/>
            <person name="Binder M."/>
            <person name="Bloem J."/>
            <person name="Labutti K."/>
            <person name="Salamov A."/>
            <person name="Andreopoulos B."/>
            <person name="Baker S.E."/>
            <person name="Barry K."/>
            <person name="Bills G."/>
            <person name="Bluhm B.H."/>
            <person name="Cannon C."/>
            <person name="Castanera R."/>
            <person name="Culley D.E."/>
            <person name="Daum C."/>
            <person name="Ezra D."/>
            <person name="Gonzalez J.B."/>
            <person name="Henrissat B."/>
            <person name="Kuo A."/>
            <person name="Liang C."/>
            <person name="Lipzen A."/>
            <person name="Lutzoni F."/>
            <person name="Magnuson J."/>
            <person name="Mondo S."/>
            <person name="Nolan M."/>
            <person name="Ohm R."/>
            <person name="Pangilinan J."/>
            <person name="Park H.-J."/>
            <person name="Ramirez L."/>
            <person name="Alfaro M."/>
            <person name="Sun H."/>
            <person name="Tritt A."/>
            <person name="Yoshinaga Y."/>
            <person name="Zwiers L.-H."/>
            <person name="Turgeon B.G."/>
            <person name="Goodwin S.B."/>
            <person name="Spatafora J.W."/>
            <person name="Crous P.W."/>
            <person name="Grigoriev I.V."/>
        </authorList>
    </citation>
    <scope>NUCLEOTIDE SEQUENCE</scope>
    <source>
        <strain evidence="2">P77</strain>
    </source>
</reference>
<feature type="signal peptide" evidence="1">
    <location>
        <begin position="1"/>
        <end position="24"/>
    </location>
</feature>
<organism evidence="2 3">
    <name type="scientific">Decorospora gaudefroyi</name>
    <dbReference type="NCBI Taxonomy" id="184978"/>
    <lineage>
        <taxon>Eukaryota</taxon>
        <taxon>Fungi</taxon>
        <taxon>Dikarya</taxon>
        <taxon>Ascomycota</taxon>
        <taxon>Pezizomycotina</taxon>
        <taxon>Dothideomycetes</taxon>
        <taxon>Pleosporomycetidae</taxon>
        <taxon>Pleosporales</taxon>
        <taxon>Pleosporineae</taxon>
        <taxon>Pleosporaceae</taxon>
        <taxon>Decorospora</taxon>
    </lineage>
</organism>
<gene>
    <name evidence="2" type="ORF">BDW02DRAFT_602397</name>
</gene>
<name>A0A6A5K0E5_9PLEO</name>
<evidence type="ECO:0000313" key="2">
    <source>
        <dbReference type="EMBL" id="KAF1829630.1"/>
    </source>
</evidence>